<dbReference type="KEGG" id="cik:H0194_04630"/>
<sequence length="65" mass="7293">MKKSREQMAAEYEARWAAIDAEWDGLPDDETTACGMPLGVVHPELYDENNQLRDGALNNFNADAH</sequence>
<dbReference type="RefSeq" id="WP_185176642.1">
    <property type="nucleotide sequence ID" value="NZ_CP059404.1"/>
</dbReference>
<gene>
    <name evidence="1" type="ORF">H0194_04630</name>
</gene>
<reference evidence="1 2" key="1">
    <citation type="submission" date="2020-07" db="EMBL/GenBank/DDBJ databases">
        <title>Complete genome and description of Corynebacterium incognita strain Marseille-Q3630 sp. nov.</title>
        <authorList>
            <person name="Boxberger M."/>
        </authorList>
    </citation>
    <scope>NUCLEOTIDE SEQUENCE [LARGE SCALE GENOMIC DNA]</scope>
    <source>
        <strain evidence="1 2">Marseille-Q3630</strain>
    </source>
</reference>
<organism evidence="1 2">
    <name type="scientific">Corynebacterium incognita</name>
    <dbReference type="NCBI Taxonomy" id="2754725"/>
    <lineage>
        <taxon>Bacteria</taxon>
        <taxon>Bacillati</taxon>
        <taxon>Actinomycetota</taxon>
        <taxon>Actinomycetes</taxon>
        <taxon>Mycobacteriales</taxon>
        <taxon>Corynebacteriaceae</taxon>
        <taxon>Corynebacterium</taxon>
    </lineage>
</organism>
<dbReference type="AlphaFoldDB" id="A0A7G7CRQ3"/>
<proteinExistence type="predicted"/>
<dbReference type="Proteomes" id="UP000515743">
    <property type="component" value="Chromosome"/>
</dbReference>
<accession>A0A7G7CRQ3</accession>
<evidence type="ECO:0000313" key="1">
    <source>
        <dbReference type="EMBL" id="QNE90269.1"/>
    </source>
</evidence>
<name>A0A7G7CRQ3_9CORY</name>
<keyword evidence="2" id="KW-1185">Reference proteome</keyword>
<evidence type="ECO:0000313" key="2">
    <source>
        <dbReference type="Proteomes" id="UP000515743"/>
    </source>
</evidence>
<dbReference type="EMBL" id="CP059404">
    <property type="protein sequence ID" value="QNE90269.1"/>
    <property type="molecule type" value="Genomic_DNA"/>
</dbReference>
<protein>
    <submittedName>
        <fullName evidence="1">Uncharacterized protein</fullName>
    </submittedName>
</protein>